<dbReference type="OrthoDB" id="7476844at2759"/>
<dbReference type="Gene3D" id="3.60.10.10">
    <property type="entry name" value="Endonuclease/exonuclease/phosphatase"/>
    <property type="match status" value="1"/>
</dbReference>
<dbReference type="Pfam" id="PF00078">
    <property type="entry name" value="RVT_1"/>
    <property type="match status" value="1"/>
</dbReference>
<dbReference type="InterPro" id="IPR005135">
    <property type="entry name" value="Endo/exonuclease/phosphatase"/>
</dbReference>
<accession>A0A6S7HE50</accession>
<dbReference type="SUPFAM" id="SSF56219">
    <property type="entry name" value="DNase I-like"/>
    <property type="match status" value="1"/>
</dbReference>
<dbReference type="CDD" id="cd01650">
    <property type="entry name" value="RT_nLTR_like"/>
    <property type="match status" value="1"/>
</dbReference>
<keyword evidence="2" id="KW-1185">Reference proteome</keyword>
<proteinExistence type="predicted"/>
<name>A0A6S7HE50_PARCT</name>
<comment type="caution">
    <text evidence="1">The sequence shown here is derived from an EMBL/GenBank/DDBJ whole genome shotgun (WGS) entry which is preliminary data.</text>
</comment>
<organism evidence="1 2">
    <name type="scientific">Paramuricea clavata</name>
    <name type="common">Red gorgonian</name>
    <name type="synonym">Violescent sea-whip</name>
    <dbReference type="NCBI Taxonomy" id="317549"/>
    <lineage>
        <taxon>Eukaryota</taxon>
        <taxon>Metazoa</taxon>
        <taxon>Cnidaria</taxon>
        <taxon>Anthozoa</taxon>
        <taxon>Octocorallia</taxon>
        <taxon>Malacalcyonacea</taxon>
        <taxon>Plexauridae</taxon>
        <taxon>Paramuricea</taxon>
    </lineage>
</organism>
<gene>
    <name evidence="1" type="ORF">PACLA_8A043639</name>
</gene>
<dbReference type="InterPro" id="IPR036691">
    <property type="entry name" value="Endo/exonu/phosph_ase_sf"/>
</dbReference>
<protein>
    <submittedName>
        <fullName evidence="1">Uncharacterized protein</fullName>
    </submittedName>
</protein>
<dbReference type="Pfam" id="PF03372">
    <property type="entry name" value="Exo_endo_phos"/>
    <property type="match status" value="1"/>
</dbReference>
<evidence type="ECO:0000313" key="1">
    <source>
        <dbReference type="EMBL" id="CAB4001350.1"/>
    </source>
</evidence>
<dbReference type="AlphaFoldDB" id="A0A6S7HE50"/>
<dbReference type="Proteomes" id="UP001152795">
    <property type="component" value="Unassembled WGS sequence"/>
</dbReference>
<dbReference type="PANTHER" id="PTHR19446">
    <property type="entry name" value="REVERSE TRANSCRIPTASES"/>
    <property type="match status" value="1"/>
</dbReference>
<dbReference type="PROSITE" id="PS50878">
    <property type="entry name" value="RT_POL"/>
    <property type="match status" value="1"/>
</dbReference>
<dbReference type="InterPro" id="IPR000477">
    <property type="entry name" value="RT_dom"/>
</dbReference>
<sequence>MQKLLESVDVLAISEHWLYADELTILDNLHNDFLYYAKTSEQNNMNTRWKRGQGGVAIVWKKHLRAQRLLLGNDRIVAIKFRMNNQNYVFCSIYFPSTNSNLADFIDTLTCLNAVCTQLSYREEQIIIAGDFNVHVSDPRSGQRESNRGKLLLEMFAEFDMFPVNVDMPCMGPLFTYYSSCGNSVVDYIFASKNIERIVKCVKVGDEHPCNLSYHLPLIAGIEISAGINCHESSNNLENEYERIAWRKCASEQVLEYQRRLNDTIITMDDTLYTSDDVENYYRLICRSIKSSDKCLPRAKYKKSIKPYWNNELKRLKTACMELHKKWTSEGRPRGEQYESFRLYKDAKRLFRKEQRKMVRKTEENDFKELSEASEIDHIRFWKYVNRRRKKKRSTNVLTTNDGRTISNPEEIADVWANYYEKLLTPEENTNFDDDFREYIDIEVSDITKNSLAEFDDIFQDPITLKEIEDVLTELPNNKAPGDDGITYEHIKYSGDILAAKLLILYNKIIELEYIPRQFKLGIKIPIPKGGKSCASKFDDHRGITLLCTFNKIFERLVLNRLQNKIRCRPHPLQGAYQAERDALTTSFVIDESTKHCCEENDKVFACYVDVSKAFDKVWINGMLFKLYHNVNIRGKCWRLIKGWYSDMEEYVFYNGKRSRQYNILQGVRQGGVLSPWLFLLFIDDMISELEKLSTGIVIQNLFVGSPMFADDLTLMSRLKRGLDNMLVQVHNYSLKWRLTFNEKKTVVLTFGEKRDNISAVTNRRWLIGGKEIMEKSIWHNLGKDWHTDVSSLIPILEAAKKGQAIGIGLANLGCRFNGMNPLVATKLWARIALPKMLYGAELWTLNREKLSKLEKVQNIFLRVCLGLLSGTSGSAARGLLGLWTVGAEIDKRKLLFLRRLICASEDCVHRRVFMIRLNRWRWNPNKITGFVPDLVRILQKYCLWEYMDNFLQSGNFPSKSEWKKTVFENINHAEIEFWKIKTQRYKQLGLYSQVVKEPMRNMWLQFALESSEMANQVAIIVKVLCGSFYVNGVRFAGEKTQFHCMSCGNYYTNPVKHAMLHCCETQLARTKLWERITDFFPVEFVANINSLDEDNLMQTIFGNMQFMEGHNNNQVQNFYIIVAESISKIITISSYIDIYLDSETIY</sequence>
<dbReference type="GO" id="GO:0003824">
    <property type="term" value="F:catalytic activity"/>
    <property type="evidence" value="ECO:0007669"/>
    <property type="project" value="InterPro"/>
</dbReference>
<dbReference type="EMBL" id="CACRXK020004062">
    <property type="protein sequence ID" value="CAB4001350.1"/>
    <property type="molecule type" value="Genomic_DNA"/>
</dbReference>
<reference evidence="1" key="1">
    <citation type="submission" date="2020-04" db="EMBL/GenBank/DDBJ databases">
        <authorList>
            <person name="Alioto T."/>
            <person name="Alioto T."/>
            <person name="Gomez Garrido J."/>
        </authorList>
    </citation>
    <scope>NUCLEOTIDE SEQUENCE</scope>
    <source>
        <strain evidence="1">A484AB</strain>
    </source>
</reference>
<evidence type="ECO:0000313" key="2">
    <source>
        <dbReference type="Proteomes" id="UP001152795"/>
    </source>
</evidence>